<reference evidence="1 2" key="1">
    <citation type="journal article" date="2015" name="Nature">
        <title>rRNA introns, odd ribosomes, and small enigmatic genomes across a large radiation of phyla.</title>
        <authorList>
            <person name="Brown C.T."/>
            <person name="Hug L.A."/>
            <person name="Thomas B.C."/>
            <person name="Sharon I."/>
            <person name="Castelle C.J."/>
            <person name="Singh A."/>
            <person name="Wilkins M.J."/>
            <person name="Williams K.H."/>
            <person name="Banfield J.F."/>
        </authorList>
    </citation>
    <scope>NUCLEOTIDE SEQUENCE [LARGE SCALE GENOMIC DNA]</scope>
</reference>
<dbReference type="EMBL" id="LCJQ01000006">
    <property type="protein sequence ID" value="KKT81700.1"/>
    <property type="molecule type" value="Genomic_DNA"/>
</dbReference>
<sequence>MFIDAAHAIAEYVKDPQPDQVLPEAFDRGIVDVIKNVIRD</sequence>
<accession>A0A0G1KDS4</accession>
<comment type="caution">
    <text evidence="1">The sequence shown here is derived from an EMBL/GenBank/DDBJ whole genome shotgun (WGS) entry which is preliminary data.</text>
</comment>
<gene>
    <name evidence="1" type="ORF">UW78_C0006G0065</name>
</gene>
<dbReference type="Proteomes" id="UP000034595">
    <property type="component" value="Unassembled WGS sequence"/>
</dbReference>
<name>A0A0G1KDS4_9BACT</name>
<organism evidence="1 2">
    <name type="scientific">Candidatus Azambacteria bacterium GW2011_GWA1_44_9</name>
    <dbReference type="NCBI Taxonomy" id="1618610"/>
    <lineage>
        <taxon>Bacteria</taxon>
        <taxon>Candidatus Azamiibacteriota</taxon>
    </lineage>
</organism>
<evidence type="ECO:0000313" key="1">
    <source>
        <dbReference type="EMBL" id="KKT81700.1"/>
    </source>
</evidence>
<dbReference type="AlphaFoldDB" id="A0A0G1KDS4"/>
<evidence type="ECO:0000313" key="2">
    <source>
        <dbReference type="Proteomes" id="UP000034595"/>
    </source>
</evidence>
<protein>
    <submittedName>
        <fullName evidence="1">Uncharacterized protein</fullName>
    </submittedName>
</protein>
<proteinExistence type="predicted"/>